<feature type="region of interest" description="Disordered" evidence="1">
    <location>
        <begin position="71"/>
        <end position="98"/>
    </location>
</feature>
<sequence length="157" mass="16366">MCGDSHLPAAPESADRVAIIHPSSESSFRGRLRLSNRAEGATTTTLQCVDEWTGICAANARLNVRIHKFGQPVSKGPSSISSAGSSSSSGSDSESDDDCDLSNPIVHSFFVNTKTGSRSGGLRLDLGVGGEGVVGRTVSIFDSRSRKILGEGIIGWS</sequence>
<gene>
    <name evidence="2" type="ORF">H2200_005219</name>
</gene>
<evidence type="ECO:0000313" key="3">
    <source>
        <dbReference type="Proteomes" id="UP001172673"/>
    </source>
</evidence>
<evidence type="ECO:0000256" key="1">
    <source>
        <dbReference type="SAM" id="MobiDB-lite"/>
    </source>
</evidence>
<comment type="caution">
    <text evidence="2">The sequence shown here is derived from an EMBL/GenBank/DDBJ whole genome shotgun (WGS) entry which is preliminary data.</text>
</comment>
<proteinExistence type="predicted"/>
<evidence type="ECO:0000313" key="2">
    <source>
        <dbReference type="EMBL" id="KAJ9610442.1"/>
    </source>
</evidence>
<keyword evidence="3" id="KW-1185">Reference proteome</keyword>
<dbReference type="Proteomes" id="UP001172673">
    <property type="component" value="Unassembled WGS sequence"/>
</dbReference>
<accession>A0AA39CJE0</accession>
<protein>
    <submittedName>
        <fullName evidence="2">Uncharacterized protein</fullName>
    </submittedName>
</protein>
<feature type="compositionally biased region" description="Low complexity" evidence="1">
    <location>
        <begin position="74"/>
        <end position="92"/>
    </location>
</feature>
<reference evidence="2" key="1">
    <citation type="submission" date="2022-10" db="EMBL/GenBank/DDBJ databases">
        <title>Culturing micro-colonial fungi from biological soil crusts in the Mojave desert and describing Neophaeococcomyces mojavensis, and introducing the new genera and species Taxawa tesnikishii.</title>
        <authorList>
            <person name="Kurbessoian T."/>
            <person name="Stajich J.E."/>
        </authorList>
    </citation>
    <scope>NUCLEOTIDE SEQUENCE</scope>
    <source>
        <strain evidence="2">TK_41</strain>
    </source>
</reference>
<organism evidence="2 3">
    <name type="scientific">Cladophialophora chaetospira</name>
    <dbReference type="NCBI Taxonomy" id="386627"/>
    <lineage>
        <taxon>Eukaryota</taxon>
        <taxon>Fungi</taxon>
        <taxon>Dikarya</taxon>
        <taxon>Ascomycota</taxon>
        <taxon>Pezizomycotina</taxon>
        <taxon>Eurotiomycetes</taxon>
        <taxon>Chaetothyriomycetidae</taxon>
        <taxon>Chaetothyriales</taxon>
        <taxon>Herpotrichiellaceae</taxon>
        <taxon>Cladophialophora</taxon>
    </lineage>
</organism>
<name>A0AA39CJE0_9EURO</name>
<dbReference type="AlphaFoldDB" id="A0AA39CJE0"/>
<dbReference type="EMBL" id="JAPDRK010000007">
    <property type="protein sequence ID" value="KAJ9610442.1"/>
    <property type="molecule type" value="Genomic_DNA"/>
</dbReference>